<proteinExistence type="predicted"/>
<gene>
    <name evidence="1" type="ORF">NEZAVI_LOCUS354</name>
</gene>
<evidence type="ECO:0000313" key="1">
    <source>
        <dbReference type="EMBL" id="CAH1388821.1"/>
    </source>
</evidence>
<dbReference type="AlphaFoldDB" id="A0A9P0E7G7"/>
<organism evidence="1 2">
    <name type="scientific">Nezara viridula</name>
    <name type="common">Southern green stink bug</name>
    <name type="synonym">Cimex viridulus</name>
    <dbReference type="NCBI Taxonomy" id="85310"/>
    <lineage>
        <taxon>Eukaryota</taxon>
        <taxon>Metazoa</taxon>
        <taxon>Ecdysozoa</taxon>
        <taxon>Arthropoda</taxon>
        <taxon>Hexapoda</taxon>
        <taxon>Insecta</taxon>
        <taxon>Pterygota</taxon>
        <taxon>Neoptera</taxon>
        <taxon>Paraneoptera</taxon>
        <taxon>Hemiptera</taxon>
        <taxon>Heteroptera</taxon>
        <taxon>Panheteroptera</taxon>
        <taxon>Pentatomomorpha</taxon>
        <taxon>Pentatomoidea</taxon>
        <taxon>Pentatomidae</taxon>
        <taxon>Pentatominae</taxon>
        <taxon>Nezara</taxon>
    </lineage>
</organism>
<keyword evidence="2" id="KW-1185">Reference proteome</keyword>
<protein>
    <submittedName>
        <fullName evidence="1">Uncharacterized protein</fullName>
    </submittedName>
</protein>
<name>A0A9P0E7G7_NEZVI</name>
<reference evidence="1" key="1">
    <citation type="submission" date="2022-01" db="EMBL/GenBank/DDBJ databases">
        <authorList>
            <person name="King R."/>
        </authorList>
    </citation>
    <scope>NUCLEOTIDE SEQUENCE</scope>
</reference>
<dbReference type="Proteomes" id="UP001152798">
    <property type="component" value="Chromosome 1"/>
</dbReference>
<accession>A0A9P0E7G7</accession>
<evidence type="ECO:0000313" key="2">
    <source>
        <dbReference type="Proteomes" id="UP001152798"/>
    </source>
</evidence>
<dbReference type="EMBL" id="OV725077">
    <property type="protein sequence ID" value="CAH1388821.1"/>
    <property type="molecule type" value="Genomic_DNA"/>
</dbReference>
<sequence length="52" mass="5811">MAMKTVMNLLSLALYDYSYMGGISLRHLDIGGTHPLCMPQESFPTPWSLHGQ</sequence>